<protein>
    <submittedName>
        <fullName evidence="2">Uncharacterized protein</fullName>
    </submittedName>
</protein>
<keyword evidence="3" id="KW-1185">Reference proteome</keyword>
<accession>A0A9N9MLP2</accession>
<dbReference type="PANTHER" id="PTHR13338">
    <property type="entry name" value="UPF0240 PROTEIN"/>
    <property type="match status" value="1"/>
</dbReference>
<organism evidence="2 3">
    <name type="scientific">Ceutorhynchus assimilis</name>
    <name type="common">cabbage seed weevil</name>
    <dbReference type="NCBI Taxonomy" id="467358"/>
    <lineage>
        <taxon>Eukaryota</taxon>
        <taxon>Metazoa</taxon>
        <taxon>Ecdysozoa</taxon>
        <taxon>Arthropoda</taxon>
        <taxon>Hexapoda</taxon>
        <taxon>Insecta</taxon>
        <taxon>Pterygota</taxon>
        <taxon>Neoptera</taxon>
        <taxon>Endopterygota</taxon>
        <taxon>Coleoptera</taxon>
        <taxon>Polyphaga</taxon>
        <taxon>Cucujiformia</taxon>
        <taxon>Curculionidae</taxon>
        <taxon>Ceutorhynchinae</taxon>
        <taxon>Ceutorhynchus</taxon>
    </lineage>
</organism>
<evidence type="ECO:0000313" key="2">
    <source>
        <dbReference type="EMBL" id="CAG9766726.1"/>
    </source>
</evidence>
<dbReference type="PANTHER" id="PTHR13338:SF4">
    <property type="entry name" value="NADH DEHYDROGENASE [UBIQUINONE] 1 ALPHA SUBCOMPLEX ASSEMBLY FACTOR 4"/>
    <property type="match status" value="1"/>
</dbReference>
<dbReference type="InterPro" id="IPR009622">
    <property type="entry name" value="NDUFAF4"/>
</dbReference>
<proteinExistence type="predicted"/>
<dbReference type="OrthoDB" id="2434756at2759"/>
<evidence type="ECO:0000313" key="3">
    <source>
        <dbReference type="Proteomes" id="UP001152799"/>
    </source>
</evidence>
<dbReference type="Proteomes" id="UP001152799">
    <property type="component" value="Chromosome 3"/>
</dbReference>
<gene>
    <name evidence="2" type="ORF">CEUTPL_LOCUS7300</name>
</gene>
<reference evidence="2" key="1">
    <citation type="submission" date="2022-01" db="EMBL/GenBank/DDBJ databases">
        <authorList>
            <person name="King R."/>
        </authorList>
    </citation>
    <scope>NUCLEOTIDE SEQUENCE</scope>
</reference>
<name>A0A9N9MLP2_9CUCU</name>
<dbReference type="GO" id="GO:0005739">
    <property type="term" value="C:mitochondrion"/>
    <property type="evidence" value="ECO:0007669"/>
    <property type="project" value="TreeGrafter"/>
</dbReference>
<sequence length="208" mass="24183">MGRAISKIKHPFRDFNVESRAQKVISQPTPKPAPKHLKDALDLKRMKEAFPEVFEESLKKNETLDKHLKDVFVTRTDVPFQPQQPINPSRPLPQDKSQPEQFLFGHKEPDDDKIPLGKTTLRNTLKFISQHQKDPTKYDADFIAKEHKLPKEIVEKILLYYRVFEMYVPEYAEHTTKAKFAGPSVPKKFVLKDVGRKYLGPPKHKDNT</sequence>
<evidence type="ECO:0000256" key="1">
    <source>
        <dbReference type="SAM" id="MobiDB-lite"/>
    </source>
</evidence>
<dbReference type="AlphaFoldDB" id="A0A9N9MLP2"/>
<dbReference type="GO" id="GO:0032981">
    <property type="term" value="P:mitochondrial respiratory chain complex I assembly"/>
    <property type="evidence" value="ECO:0007669"/>
    <property type="project" value="InterPro"/>
</dbReference>
<dbReference type="Pfam" id="PF06784">
    <property type="entry name" value="UPF0240"/>
    <property type="match status" value="1"/>
</dbReference>
<feature type="region of interest" description="Disordered" evidence="1">
    <location>
        <begin position="79"/>
        <end position="100"/>
    </location>
</feature>
<dbReference type="EMBL" id="OU892279">
    <property type="protein sequence ID" value="CAG9766726.1"/>
    <property type="molecule type" value="Genomic_DNA"/>
</dbReference>